<dbReference type="EMBL" id="BOQP01000067">
    <property type="protein sequence ID" value="GIM84473.1"/>
    <property type="molecule type" value="Genomic_DNA"/>
</dbReference>
<keyword evidence="3" id="KW-1185">Reference proteome</keyword>
<dbReference type="AlphaFoldDB" id="A0A919W1Y5"/>
<evidence type="ECO:0000313" key="2">
    <source>
        <dbReference type="EMBL" id="GIM84473.1"/>
    </source>
</evidence>
<protein>
    <recommendedName>
        <fullName evidence="1">HTH-like domain-containing protein</fullName>
    </recommendedName>
</protein>
<dbReference type="PANTHER" id="PTHR46889:SF4">
    <property type="entry name" value="TRANSPOSASE INSO FOR INSERTION SEQUENCE ELEMENT IS911B-RELATED"/>
    <property type="match status" value="1"/>
</dbReference>
<name>A0A919W1Y5_9ACTN</name>
<proteinExistence type="predicted"/>
<dbReference type="Pfam" id="PF13276">
    <property type="entry name" value="HTH_21"/>
    <property type="match status" value="1"/>
</dbReference>
<evidence type="ECO:0000259" key="1">
    <source>
        <dbReference type="Pfam" id="PF13276"/>
    </source>
</evidence>
<reference evidence="2" key="1">
    <citation type="submission" date="2021-03" db="EMBL/GenBank/DDBJ databases">
        <title>Whole genome shotgun sequence of Actinoplanes consettensis NBRC 14913.</title>
        <authorList>
            <person name="Komaki H."/>
            <person name="Tamura T."/>
        </authorList>
    </citation>
    <scope>NUCLEOTIDE SEQUENCE</scope>
    <source>
        <strain evidence="2">NBRC 14913</strain>
    </source>
</reference>
<dbReference type="InterPro" id="IPR050900">
    <property type="entry name" value="Transposase_IS3/IS150/IS904"/>
</dbReference>
<sequence length="105" mass="12259">MTFVAELREWFGVEPILRVLGIATSTFYGWLKQAAEPSHRCRQDAIQVEDIGRIHERSGQMYGSPRVHATLRRQGHQISRKRVERLMREQGAPPRHPRWICSALR</sequence>
<dbReference type="RefSeq" id="WP_213003450.1">
    <property type="nucleotide sequence ID" value="NZ_BAAATW010000026.1"/>
</dbReference>
<evidence type="ECO:0000313" key="3">
    <source>
        <dbReference type="Proteomes" id="UP000680865"/>
    </source>
</evidence>
<dbReference type="Proteomes" id="UP000680865">
    <property type="component" value="Unassembled WGS sequence"/>
</dbReference>
<dbReference type="PANTHER" id="PTHR46889">
    <property type="entry name" value="TRANSPOSASE INSF FOR INSERTION SEQUENCE IS3B-RELATED"/>
    <property type="match status" value="1"/>
</dbReference>
<accession>A0A919W1Y5</accession>
<feature type="domain" description="HTH-like" evidence="1">
    <location>
        <begin position="47"/>
        <end position="91"/>
    </location>
</feature>
<dbReference type="InterPro" id="IPR025948">
    <property type="entry name" value="HTH-like_dom"/>
</dbReference>
<gene>
    <name evidence="2" type="ORF">Aco04nite_91560</name>
</gene>
<comment type="caution">
    <text evidence="2">The sequence shown here is derived from an EMBL/GenBank/DDBJ whole genome shotgun (WGS) entry which is preliminary data.</text>
</comment>
<organism evidence="2 3">
    <name type="scientific">Winogradskya consettensis</name>
    <dbReference type="NCBI Taxonomy" id="113560"/>
    <lineage>
        <taxon>Bacteria</taxon>
        <taxon>Bacillati</taxon>
        <taxon>Actinomycetota</taxon>
        <taxon>Actinomycetes</taxon>
        <taxon>Micromonosporales</taxon>
        <taxon>Micromonosporaceae</taxon>
        <taxon>Winogradskya</taxon>
    </lineage>
</organism>